<dbReference type="EMBL" id="JANVFU010000018">
    <property type="protein sequence ID" value="KAJ3739406.1"/>
    <property type="molecule type" value="Genomic_DNA"/>
</dbReference>
<dbReference type="Gene3D" id="3.40.50.720">
    <property type="entry name" value="NAD(P)-binding Rossmann-like Domain"/>
    <property type="match status" value="1"/>
</dbReference>
<comment type="function">
    <text evidence="10">Catalyzes the reduction of 3'-oxosphinganine (3-ketodihydrosphingosine/KDS) to sphinganine (dihydrosphingosine/DHS), the second step of de novo sphingolipid biosynthesis.</text>
</comment>
<evidence type="ECO:0000256" key="11">
    <source>
        <dbReference type="ARBA" id="ARBA00048930"/>
    </source>
</evidence>
<reference evidence="13 14" key="1">
    <citation type="journal article" date="2023" name="Proc. Natl. Acad. Sci. U.S.A.">
        <title>A global phylogenomic analysis of the shiitake genus Lentinula.</title>
        <authorList>
            <person name="Sierra-Patev S."/>
            <person name="Min B."/>
            <person name="Naranjo-Ortiz M."/>
            <person name="Looney B."/>
            <person name="Konkel Z."/>
            <person name="Slot J.C."/>
            <person name="Sakamoto Y."/>
            <person name="Steenwyk J.L."/>
            <person name="Rokas A."/>
            <person name="Carro J."/>
            <person name="Camarero S."/>
            <person name="Ferreira P."/>
            <person name="Molpeceres G."/>
            <person name="Ruiz-Duenas F.J."/>
            <person name="Serrano A."/>
            <person name="Henrissat B."/>
            <person name="Drula E."/>
            <person name="Hughes K.W."/>
            <person name="Mata J.L."/>
            <person name="Ishikawa N.K."/>
            <person name="Vargas-Isla R."/>
            <person name="Ushijima S."/>
            <person name="Smith C.A."/>
            <person name="Donoghue J."/>
            <person name="Ahrendt S."/>
            <person name="Andreopoulos W."/>
            <person name="He G."/>
            <person name="LaButti K."/>
            <person name="Lipzen A."/>
            <person name="Ng V."/>
            <person name="Riley R."/>
            <person name="Sandor L."/>
            <person name="Barry K."/>
            <person name="Martinez A.T."/>
            <person name="Xiao Y."/>
            <person name="Gibbons J.G."/>
            <person name="Terashima K."/>
            <person name="Grigoriev I.V."/>
            <person name="Hibbett D."/>
        </authorList>
    </citation>
    <scope>NUCLEOTIDE SEQUENCE [LARGE SCALE GENOMIC DNA]</scope>
    <source>
        <strain evidence="13 14">TFB7810</strain>
    </source>
</reference>
<evidence type="ECO:0000256" key="2">
    <source>
        <dbReference type="ARBA" id="ARBA00004760"/>
    </source>
</evidence>
<feature type="transmembrane region" description="Helical" evidence="12">
    <location>
        <begin position="6"/>
        <end position="26"/>
    </location>
</feature>
<dbReference type="PRINTS" id="PR00081">
    <property type="entry name" value="GDHRDH"/>
</dbReference>
<keyword evidence="4" id="KW-0256">Endoplasmic reticulum</keyword>
<dbReference type="EC" id="1.1.1.102" evidence="9"/>
<dbReference type="GO" id="GO:0005789">
    <property type="term" value="C:endoplasmic reticulum membrane"/>
    <property type="evidence" value="ECO:0007669"/>
    <property type="project" value="TreeGrafter"/>
</dbReference>
<dbReference type="PANTHER" id="PTHR43550:SF3">
    <property type="entry name" value="3-KETODIHYDROSPHINGOSINE REDUCTASE"/>
    <property type="match status" value="1"/>
</dbReference>
<keyword evidence="8" id="KW-0443">Lipid metabolism</keyword>
<name>A0A9W8TTK0_9AGAR</name>
<dbReference type="Proteomes" id="UP001142393">
    <property type="component" value="Unassembled WGS sequence"/>
</dbReference>
<feature type="transmembrane region" description="Helical" evidence="12">
    <location>
        <begin position="38"/>
        <end position="56"/>
    </location>
</feature>
<keyword evidence="7" id="KW-0560">Oxidoreductase</keyword>
<dbReference type="SUPFAM" id="SSF51735">
    <property type="entry name" value="NAD(P)-binding Rossmann-fold domains"/>
    <property type="match status" value="1"/>
</dbReference>
<comment type="caution">
    <text evidence="13">The sequence shown here is derived from an EMBL/GenBank/DDBJ whole genome shotgun (WGS) entry which is preliminary data.</text>
</comment>
<evidence type="ECO:0000256" key="1">
    <source>
        <dbReference type="ARBA" id="ARBA00004240"/>
    </source>
</evidence>
<dbReference type="FunFam" id="3.40.50.720:FF:000468">
    <property type="entry name" value="Short-chain dehydrogenase, putative"/>
    <property type="match status" value="1"/>
</dbReference>
<evidence type="ECO:0000256" key="10">
    <source>
        <dbReference type="ARBA" id="ARBA00044737"/>
    </source>
</evidence>
<gene>
    <name evidence="13" type="ORF">DFH05DRAFT_506085</name>
</gene>
<keyword evidence="12" id="KW-1133">Transmembrane helix</keyword>
<keyword evidence="6" id="KW-0746">Sphingolipid metabolism</keyword>
<organism evidence="13 14">
    <name type="scientific">Lentinula detonsa</name>
    <dbReference type="NCBI Taxonomy" id="2804962"/>
    <lineage>
        <taxon>Eukaryota</taxon>
        <taxon>Fungi</taxon>
        <taxon>Dikarya</taxon>
        <taxon>Basidiomycota</taxon>
        <taxon>Agaricomycotina</taxon>
        <taxon>Agaricomycetes</taxon>
        <taxon>Agaricomycetidae</taxon>
        <taxon>Agaricales</taxon>
        <taxon>Marasmiineae</taxon>
        <taxon>Omphalotaceae</taxon>
        <taxon>Lentinula</taxon>
    </lineage>
</organism>
<dbReference type="InterPro" id="IPR002347">
    <property type="entry name" value="SDR_fam"/>
</dbReference>
<evidence type="ECO:0000256" key="6">
    <source>
        <dbReference type="ARBA" id="ARBA00022919"/>
    </source>
</evidence>
<evidence type="ECO:0000256" key="12">
    <source>
        <dbReference type="SAM" id="Phobius"/>
    </source>
</evidence>
<dbReference type="CDD" id="cd08939">
    <property type="entry name" value="KDSR-like_SDR_c"/>
    <property type="match status" value="1"/>
</dbReference>
<comment type="subcellular location">
    <subcellularLocation>
        <location evidence="1">Endoplasmic reticulum</location>
    </subcellularLocation>
</comment>
<keyword evidence="5" id="KW-0521">NADP</keyword>
<dbReference type="PANTHER" id="PTHR43550">
    <property type="entry name" value="3-KETODIHYDROSPHINGOSINE REDUCTASE"/>
    <property type="match status" value="1"/>
</dbReference>
<keyword evidence="12" id="KW-0472">Membrane</keyword>
<evidence type="ECO:0000313" key="14">
    <source>
        <dbReference type="Proteomes" id="UP001142393"/>
    </source>
</evidence>
<evidence type="ECO:0000256" key="4">
    <source>
        <dbReference type="ARBA" id="ARBA00022824"/>
    </source>
</evidence>
<protein>
    <recommendedName>
        <fullName evidence="9">3-dehydrosphinganine reductase</fullName>
        <ecNumber evidence="9">1.1.1.102</ecNumber>
    </recommendedName>
</protein>
<dbReference type="GO" id="GO:0006666">
    <property type="term" value="P:3-keto-sphinganine metabolic process"/>
    <property type="evidence" value="ECO:0007669"/>
    <property type="project" value="InterPro"/>
</dbReference>
<dbReference type="Pfam" id="PF00106">
    <property type="entry name" value="adh_short"/>
    <property type="match status" value="1"/>
</dbReference>
<dbReference type="InterPro" id="IPR045022">
    <property type="entry name" value="KDSR-like"/>
</dbReference>
<proteinExistence type="predicted"/>
<evidence type="ECO:0000256" key="5">
    <source>
        <dbReference type="ARBA" id="ARBA00022857"/>
    </source>
</evidence>
<accession>A0A9W8TTK0</accession>
<dbReference type="GO" id="GO:0047560">
    <property type="term" value="F:3-dehydrosphinganine reductase activity"/>
    <property type="evidence" value="ECO:0007669"/>
    <property type="project" value="UniProtKB-EC"/>
</dbReference>
<evidence type="ECO:0000256" key="3">
    <source>
        <dbReference type="ARBA" id="ARBA00004991"/>
    </source>
</evidence>
<dbReference type="GO" id="GO:0030148">
    <property type="term" value="P:sphingolipid biosynthetic process"/>
    <property type="evidence" value="ECO:0007669"/>
    <property type="project" value="InterPro"/>
</dbReference>
<comment type="pathway">
    <text evidence="2">Lipid metabolism; sphingolipid metabolism.</text>
</comment>
<dbReference type="AlphaFoldDB" id="A0A9W8TTK0"/>
<dbReference type="InterPro" id="IPR036291">
    <property type="entry name" value="NAD(P)-bd_dom_sf"/>
</dbReference>
<evidence type="ECO:0000313" key="13">
    <source>
        <dbReference type="EMBL" id="KAJ3739406.1"/>
    </source>
</evidence>
<evidence type="ECO:0000256" key="8">
    <source>
        <dbReference type="ARBA" id="ARBA00023098"/>
    </source>
</evidence>
<keyword evidence="12" id="KW-0812">Transmembrane</keyword>
<comment type="catalytic activity">
    <reaction evidence="11">
        <text>sphinganine + NADP(+) = 3-oxosphinganine + NADPH + H(+)</text>
        <dbReference type="Rhea" id="RHEA:22640"/>
        <dbReference type="ChEBI" id="CHEBI:15378"/>
        <dbReference type="ChEBI" id="CHEBI:57783"/>
        <dbReference type="ChEBI" id="CHEBI:57817"/>
        <dbReference type="ChEBI" id="CHEBI:58299"/>
        <dbReference type="ChEBI" id="CHEBI:58349"/>
        <dbReference type="EC" id="1.1.1.102"/>
    </reaction>
    <physiologicalReaction direction="right-to-left" evidence="11">
        <dbReference type="Rhea" id="RHEA:22642"/>
    </physiologicalReaction>
</comment>
<evidence type="ECO:0000256" key="9">
    <source>
        <dbReference type="ARBA" id="ARBA00026112"/>
    </source>
</evidence>
<sequence length="339" mass="37540">MLQYLGLENGVITLILSTLFLALWKMWPTKKWDPRGQFCYVTGGSSGLGLAVAIALTKRGAHVTIVARNEERLAKALAELEKTRQSSNQILRSYSFSLTDADASYAALEAASKDHGNKYPDTVFMCAGAARPGFFVEEDAKSMQKGMDNTYWIQAYTALAYTKQLVRSQTSGKLVFTCSLLGYMSLIGYSTYSPGKHALRGLAESLRSELILYNSSVHIMFSGNIDSPGYVEENRTKPKITLEIESTDKPTAPDVLAKELINGVQRGDFHIAPDMLSNIIRSSTTGATPHHNVLLDVLYALIGWIGLPLWRRGVDSTVLKHRKEHKDYLATRGFFKSTD</sequence>
<keyword evidence="14" id="KW-1185">Reference proteome</keyword>
<evidence type="ECO:0000256" key="7">
    <source>
        <dbReference type="ARBA" id="ARBA00023002"/>
    </source>
</evidence>
<comment type="pathway">
    <text evidence="3">Sphingolipid metabolism.</text>
</comment>